<evidence type="ECO:0000313" key="9">
    <source>
        <dbReference type="Proteomes" id="UP000449710"/>
    </source>
</evidence>
<dbReference type="PANTHER" id="PTHR33406:SF13">
    <property type="entry name" value="MEMBRANE PROTEIN YDFJ"/>
    <property type="match status" value="1"/>
</dbReference>
<dbReference type="PROSITE" id="PS50156">
    <property type="entry name" value="SSD"/>
    <property type="match status" value="2"/>
</dbReference>
<feature type="transmembrane region" description="Helical" evidence="6">
    <location>
        <begin position="481"/>
        <end position="498"/>
    </location>
</feature>
<feature type="transmembrane region" description="Helical" evidence="6">
    <location>
        <begin position="505"/>
        <end position="525"/>
    </location>
</feature>
<dbReference type="EMBL" id="SUMG01000012">
    <property type="protein sequence ID" value="NBG88821.1"/>
    <property type="molecule type" value="Genomic_DNA"/>
</dbReference>
<dbReference type="Pfam" id="PF03176">
    <property type="entry name" value="MMPL"/>
    <property type="match status" value="2"/>
</dbReference>
<dbReference type="InterPro" id="IPR004869">
    <property type="entry name" value="MMPL_dom"/>
</dbReference>
<dbReference type="AlphaFoldDB" id="A0AA43XM02"/>
<dbReference type="SUPFAM" id="SSF82866">
    <property type="entry name" value="Multidrug efflux transporter AcrB transmembrane domain"/>
    <property type="match status" value="2"/>
</dbReference>
<keyword evidence="5 6" id="KW-0472">Membrane</keyword>
<evidence type="ECO:0000256" key="2">
    <source>
        <dbReference type="ARBA" id="ARBA00022475"/>
    </source>
</evidence>
<protein>
    <submittedName>
        <fullName evidence="8">RND family transporter</fullName>
    </submittedName>
</protein>
<comment type="caution">
    <text evidence="8">The sequence shown here is derived from an EMBL/GenBank/DDBJ whole genome shotgun (WGS) entry which is preliminary data.</text>
</comment>
<dbReference type="InterPro" id="IPR050545">
    <property type="entry name" value="Mycobact_MmpL"/>
</dbReference>
<evidence type="ECO:0000256" key="5">
    <source>
        <dbReference type="ARBA" id="ARBA00023136"/>
    </source>
</evidence>
<keyword evidence="9" id="KW-1185">Reference proteome</keyword>
<keyword evidence="4 6" id="KW-1133">Transmembrane helix</keyword>
<comment type="subcellular location">
    <subcellularLocation>
        <location evidence="1">Cell membrane</location>
        <topology evidence="1">Multi-pass membrane protein</topology>
    </subcellularLocation>
</comment>
<evidence type="ECO:0000256" key="6">
    <source>
        <dbReference type="SAM" id="Phobius"/>
    </source>
</evidence>
<dbReference type="GO" id="GO:0005886">
    <property type="term" value="C:plasma membrane"/>
    <property type="evidence" value="ECO:0007669"/>
    <property type="project" value="UniProtKB-SubCell"/>
</dbReference>
<feature type="domain" description="SSD" evidence="7">
    <location>
        <begin position="485"/>
        <end position="631"/>
    </location>
</feature>
<gene>
    <name evidence="8" type="ORF">ISALK_09930</name>
</gene>
<evidence type="ECO:0000256" key="1">
    <source>
        <dbReference type="ARBA" id="ARBA00004651"/>
    </source>
</evidence>
<keyword evidence="3 6" id="KW-0812">Transmembrane</keyword>
<feature type="transmembrane region" description="Helical" evidence="6">
    <location>
        <begin position="137"/>
        <end position="156"/>
    </location>
</feature>
<reference evidence="8 9" key="1">
    <citation type="submission" date="2019-04" db="EMBL/GenBank/DDBJ databases">
        <title>Isachenkonia alkalipeptolytica gen. nov. sp. nov. a new anaerobic, alkiliphilic organothrophic bacterium capable to reduce synthesized ferrihydrite isolated from a soda lake.</title>
        <authorList>
            <person name="Toshchakov S.V."/>
            <person name="Zavarzina D.G."/>
            <person name="Zhilina T.N."/>
            <person name="Kostrikina N.A."/>
            <person name="Kublanov I.V."/>
        </authorList>
    </citation>
    <scope>NUCLEOTIDE SEQUENCE [LARGE SCALE GENOMIC DNA]</scope>
    <source>
        <strain evidence="8 9">Z-1701</strain>
    </source>
</reference>
<feature type="transmembrane region" description="Helical" evidence="6">
    <location>
        <begin position="609"/>
        <end position="632"/>
    </location>
</feature>
<keyword evidence="2" id="KW-1003">Cell membrane</keyword>
<proteinExistence type="predicted"/>
<sequence>MTDYLPGDTQSTEAITVMEEEFAGDLPNARVLLNEVTLLEALEYKERIQNISGIRSVEWLDDVFGEDVLLTTPLAFFDASITDNYFRDQRALLELTVESGLESEAVGEIRELIGEENAVAGHAVNTAESQDMAFTEVFNALTILLPVILIILFIATSSWVEPFLYFITIGIAVLINMGTNLFIGEISFVTQTVSPILQLAVSLDYAIFLMHTFNDQKKTHEAKTAMINALRIVLPTIAASAATTIVGFSALMFMRFGIGSDLGLNLVKGISLSFLSVIFFLPALTLVAHGLIEKTKHRNFLPKFHKVGRGMVRIRIFFLIIALLVVIPSYFARSEVDFLYGTGDMAEGSRAGDDLERINQDFGTSNPLVLMIPKSQPGEEVTFTDELSALPHITGVVSYVTSVGPEIPRTFAPQEVTDQFYSDTYSRIILYLDLPAEGDRTFQVVNRILETADNAFDTYYLAGESASLLDMKEVIEADTRVVNLIAVAGIFLVILVTFKSLTIPLFLVLTIESAIWINLSFPYYTASPLSYVGYLIISTIQLGATVDYAILLTHNYLTDRKSLPKKEAMVKTLSENLVAILISAGILSFSGFILGLTSTNPIISELGILLGRGTFLSFSMVVLVLPALFLMFDRVIEKTTLKSDFYRNRKKEF</sequence>
<evidence type="ECO:0000256" key="3">
    <source>
        <dbReference type="ARBA" id="ARBA00022692"/>
    </source>
</evidence>
<feature type="domain" description="SSD" evidence="7">
    <location>
        <begin position="166"/>
        <end position="287"/>
    </location>
</feature>
<feature type="transmembrane region" description="Helical" evidence="6">
    <location>
        <begin position="577"/>
        <end position="597"/>
    </location>
</feature>
<feature type="transmembrane region" description="Helical" evidence="6">
    <location>
        <begin position="312"/>
        <end position="331"/>
    </location>
</feature>
<feature type="transmembrane region" description="Helical" evidence="6">
    <location>
        <begin position="270"/>
        <end position="292"/>
    </location>
</feature>
<evidence type="ECO:0000259" key="7">
    <source>
        <dbReference type="PROSITE" id="PS50156"/>
    </source>
</evidence>
<evidence type="ECO:0000256" key="4">
    <source>
        <dbReference type="ARBA" id="ARBA00022989"/>
    </source>
</evidence>
<dbReference type="InterPro" id="IPR000731">
    <property type="entry name" value="SSD"/>
</dbReference>
<accession>A0AA43XM02</accession>
<dbReference type="Gene3D" id="1.20.1640.10">
    <property type="entry name" value="Multidrug efflux transporter AcrB transmembrane domain"/>
    <property type="match status" value="2"/>
</dbReference>
<name>A0AA43XM02_9CLOT</name>
<dbReference type="Proteomes" id="UP000449710">
    <property type="component" value="Unassembled WGS sequence"/>
</dbReference>
<feature type="transmembrane region" description="Helical" evidence="6">
    <location>
        <begin position="233"/>
        <end position="258"/>
    </location>
</feature>
<feature type="transmembrane region" description="Helical" evidence="6">
    <location>
        <begin position="531"/>
        <end position="557"/>
    </location>
</feature>
<organism evidence="8 9">
    <name type="scientific">Isachenkonia alkalipeptolytica</name>
    <dbReference type="NCBI Taxonomy" id="2565777"/>
    <lineage>
        <taxon>Bacteria</taxon>
        <taxon>Bacillati</taxon>
        <taxon>Bacillota</taxon>
        <taxon>Clostridia</taxon>
        <taxon>Eubacteriales</taxon>
        <taxon>Clostridiaceae</taxon>
        <taxon>Isachenkonia</taxon>
    </lineage>
</organism>
<dbReference type="PANTHER" id="PTHR33406">
    <property type="entry name" value="MEMBRANE PROTEIN MJ1562-RELATED"/>
    <property type="match status" value="1"/>
</dbReference>
<evidence type="ECO:0000313" key="8">
    <source>
        <dbReference type="EMBL" id="NBG88821.1"/>
    </source>
</evidence>
<feature type="transmembrane region" description="Helical" evidence="6">
    <location>
        <begin position="163"/>
        <end position="183"/>
    </location>
</feature>